<evidence type="ECO:0000313" key="14">
    <source>
        <dbReference type="Proteomes" id="UP001153069"/>
    </source>
</evidence>
<reference evidence="13" key="1">
    <citation type="submission" date="2020-06" db="EMBL/GenBank/DDBJ databases">
        <authorList>
            <consortium name="Plant Systems Biology data submission"/>
        </authorList>
    </citation>
    <scope>NUCLEOTIDE SEQUENCE</scope>
    <source>
        <strain evidence="13">D6</strain>
    </source>
</reference>
<evidence type="ECO:0000256" key="8">
    <source>
        <dbReference type="ARBA" id="ARBA00024334"/>
    </source>
</evidence>
<dbReference type="AlphaFoldDB" id="A0A9N8EAR5"/>
<comment type="similarity">
    <text evidence="8">Belongs to the protein kinase superfamily. Ser/Thr protein kinase family. CDPK subfamily.</text>
</comment>
<dbReference type="Pfam" id="PF00069">
    <property type="entry name" value="Pkinase"/>
    <property type="match status" value="1"/>
</dbReference>
<feature type="binding site" evidence="9">
    <location>
        <position position="156"/>
    </location>
    <ligand>
        <name>ATP</name>
        <dbReference type="ChEBI" id="CHEBI:30616"/>
    </ligand>
</feature>
<dbReference type="FunFam" id="3.30.200.20:FF:000880">
    <property type="entry name" value="Predicted protein"/>
    <property type="match status" value="1"/>
</dbReference>
<keyword evidence="6" id="KW-0106">Calcium</keyword>
<accession>A0A9N8EAR5</accession>
<dbReference type="GO" id="GO:0004674">
    <property type="term" value="F:protein serine/threonine kinase activity"/>
    <property type="evidence" value="ECO:0007669"/>
    <property type="project" value="UniProtKB-KW"/>
</dbReference>
<evidence type="ECO:0000256" key="2">
    <source>
        <dbReference type="ARBA" id="ARBA00022527"/>
    </source>
</evidence>
<evidence type="ECO:0000259" key="12">
    <source>
        <dbReference type="PROSITE" id="PS50222"/>
    </source>
</evidence>
<name>A0A9N8EAR5_9STRA</name>
<dbReference type="InterPro" id="IPR011009">
    <property type="entry name" value="Kinase-like_dom_sf"/>
</dbReference>
<keyword evidence="14" id="KW-1185">Reference proteome</keyword>
<gene>
    <name evidence="13" type="ORF">SEMRO_872_G213910.1</name>
</gene>
<evidence type="ECO:0000256" key="9">
    <source>
        <dbReference type="PROSITE-ProRule" id="PRU10141"/>
    </source>
</evidence>
<dbReference type="Proteomes" id="UP001153069">
    <property type="component" value="Unassembled WGS sequence"/>
</dbReference>
<dbReference type="GO" id="GO:0005524">
    <property type="term" value="F:ATP binding"/>
    <property type="evidence" value="ECO:0007669"/>
    <property type="project" value="UniProtKB-UniRule"/>
</dbReference>
<keyword evidence="2" id="KW-0723">Serine/threonine-protein kinase</keyword>
<dbReference type="InterPro" id="IPR008271">
    <property type="entry name" value="Ser/Thr_kinase_AS"/>
</dbReference>
<dbReference type="PANTHER" id="PTHR24349">
    <property type="entry name" value="SERINE/THREONINE-PROTEIN KINASE"/>
    <property type="match status" value="1"/>
</dbReference>
<feature type="compositionally biased region" description="Low complexity" evidence="10">
    <location>
        <begin position="11"/>
        <end position="20"/>
    </location>
</feature>
<proteinExistence type="inferred from homology"/>
<dbReference type="SMART" id="SM00054">
    <property type="entry name" value="EFh"/>
    <property type="match status" value="2"/>
</dbReference>
<feature type="domain" description="EF-hand" evidence="12">
    <location>
        <begin position="433"/>
        <end position="468"/>
    </location>
</feature>
<keyword evidence="4 9" id="KW-0547">Nucleotide-binding</keyword>
<dbReference type="PROSITE" id="PS50011">
    <property type="entry name" value="PROTEIN_KINASE_DOM"/>
    <property type="match status" value="1"/>
</dbReference>
<dbReference type="InterPro" id="IPR002048">
    <property type="entry name" value="EF_hand_dom"/>
</dbReference>
<dbReference type="InterPro" id="IPR011992">
    <property type="entry name" value="EF-hand-dom_pair"/>
</dbReference>
<evidence type="ECO:0000256" key="4">
    <source>
        <dbReference type="ARBA" id="ARBA00022741"/>
    </source>
</evidence>
<dbReference type="CDD" id="cd05117">
    <property type="entry name" value="STKc_CAMK"/>
    <property type="match status" value="1"/>
</dbReference>
<comment type="caution">
    <text evidence="13">The sequence shown here is derived from an EMBL/GenBank/DDBJ whole genome shotgun (WGS) entry which is preliminary data.</text>
</comment>
<feature type="domain" description="Protein kinase" evidence="11">
    <location>
        <begin position="123"/>
        <end position="383"/>
    </location>
</feature>
<dbReference type="PROSITE" id="PS00107">
    <property type="entry name" value="PROTEIN_KINASE_ATP"/>
    <property type="match status" value="1"/>
</dbReference>
<dbReference type="Gene3D" id="3.30.200.20">
    <property type="entry name" value="Phosphorylase Kinase, domain 1"/>
    <property type="match status" value="1"/>
</dbReference>
<protein>
    <submittedName>
        <fullName evidence="13">MAP kinase-activated protein kinase 2</fullName>
    </submittedName>
</protein>
<dbReference type="OrthoDB" id="40902at2759"/>
<feature type="region of interest" description="Disordered" evidence="10">
    <location>
        <begin position="1"/>
        <end position="84"/>
    </location>
</feature>
<evidence type="ECO:0000313" key="13">
    <source>
        <dbReference type="EMBL" id="CAB9517667.1"/>
    </source>
</evidence>
<evidence type="ECO:0000256" key="5">
    <source>
        <dbReference type="ARBA" id="ARBA00022777"/>
    </source>
</evidence>
<keyword evidence="3" id="KW-0808">Transferase</keyword>
<dbReference type="GO" id="GO:0005509">
    <property type="term" value="F:calcium ion binding"/>
    <property type="evidence" value="ECO:0007669"/>
    <property type="project" value="InterPro"/>
</dbReference>
<dbReference type="PROSITE" id="PS00018">
    <property type="entry name" value="EF_HAND_1"/>
    <property type="match status" value="1"/>
</dbReference>
<dbReference type="InterPro" id="IPR017441">
    <property type="entry name" value="Protein_kinase_ATP_BS"/>
</dbReference>
<evidence type="ECO:0000256" key="1">
    <source>
        <dbReference type="ARBA" id="ARBA00001946"/>
    </source>
</evidence>
<dbReference type="EMBL" id="CAICTM010000871">
    <property type="protein sequence ID" value="CAB9517667.1"/>
    <property type="molecule type" value="Genomic_DNA"/>
</dbReference>
<feature type="compositionally biased region" description="Basic and acidic residues" evidence="10">
    <location>
        <begin position="64"/>
        <end position="77"/>
    </location>
</feature>
<dbReference type="InterPro" id="IPR050205">
    <property type="entry name" value="CDPK_Ser/Thr_kinases"/>
</dbReference>
<dbReference type="InterPro" id="IPR000719">
    <property type="entry name" value="Prot_kinase_dom"/>
</dbReference>
<dbReference type="FunFam" id="1.10.510.10:FF:000475">
    <property type="entry name" value="Calcium-dependent protein kinase 5"/>
    <property type="match status" value="1"/>
</dbReference>
<comment type="cofactor">
    <cofactor evidence="1">
        <name>Mg(2+)</name>
        <dbReference type="ChEBI" id="CHEBI:18420"/>
    </cofactor>
</comment>
<feature type="domain" description="EF-hand" evidence="12">
    <location>
        <begin position="537"/>
        <end position="572"/>
    </location>
</feature>
<evidence type="ECO:0000256" key="6">
    <source>
        <dbReference type="ARBA" id="ARBA00022837"/>
    </source>
</evidence>
<evidence type="ECO:0000259" key="11">
    <source>
        <dbReference type="PROSITE" id="PS50011"/>
    </source>
</evidence>
<dbReference type="SUPFAM" id="SSF47473">
    <property type="entry name" value="EF-hand"/>
    <property type="match status" value="1"/>
</dbReference>
<keyword evidence="7 9" id="KW-0067">ATP-binding</keyword>
<dbReference type="SMART" id="SM00220">
    <property type="entry name" value="S_TKc"/>
    <property type="match status" value="1"/>
</dbReference>
<feature type="compositionally biased region" description="Polar residues" evidence="10">
    <location>
        <begin position="21"/>
        <end position="31"/>
    </location>
</feature>
<organism evidence="13 14">
    <name type="scientific">Seminavis robusta</name>
    <dbReference type="NCBI Taxonomy" id="568900"/>
    <lineage>
        <taxon>Eukaryota</taxon>
        <taxon>Sar</taxon>
        <taxon>Stramenopiles</taxon>
        <taxon>Ochrophyta</taxon>
        <taxon>Bacillariophyta</taxon>
        <taxon>Bacillariophyceae</taxon>
        <taxon>Bacillariophycidae</taxon>
        <taxon>Naviculales</taxon>
        <taxon>Naviculaceae</taxon>
        <taxon>Seminavis</taxon>
    </lineage>
</organism>
<evidence type="ECO:0000256" key="7">
    <source>
        <dbReference type="ARBA" id="ARBA00022840"/>
    </source>
</evidence>
<keyword evidence="5 13" id="KW-0418">Kinase</keyword>
<dbReference type="Gene3D" id="1.10.510.10">
    <property type="entry name" value="Transferase(Phosphotransferase) domain 1"/>
    <property type="match status" value="1"/>
</dbReference>
<sequence>MGNETSRHSTRSSGSRPSTSKQRTGRSSYQPTGPRPPRQNNNRTGTGTGTVPDDRSLKTSIKNVQKDVSMKSSDQRKKQVMPTDDSCHTFAASLATQSAGHHRRGNDYVMITDALSDVRVNYHIDAKEIGHGHYGVVRKCRHRESGEWYAIKSIRKAKVSKIEVLKREIDILKEVRHPNIIHLVEVYEDERYLHLVTELCTGGELFDRIIAKTQSAEGHFSEHDAAKLVRDILDAIRYCHSKGIVHRDLKPENFLFLTPAEDSPIKIIDFGLSRHDDSFQGIMKTKVGTPYYVAPEVLRREYTNSCDIWSIGVISYILLCGYPPFYGDSDTQIFDAVKVGKFDFPSPEWDTISQLAKDFVTALLKKLPVDRPTAEQAMKLPWLINQLGEVPPERNRALSLQRGNRGAEFSKYLGMKKLKKHALGYIASNLTQEQVGYLGEIFKSIDEGGDGVLTLTELDQAIARGNFPASVQDDLRSLRDKLSLSEDAKLNWKDFLSGTIDKTVALREDNIRMLFNHFNHGADADHLKFEDVVEIFGGEAQALEIMQFMDSDGDGVISYEDFRKAVEESMAEVDDDDEGASINI</sequence>
<evidence type="ECO:0000256" key="3">
    <source>
        <dbReference type="ARBA" id="ARBA00022679"/>
    </source>
</evidence>
<dbReference type="InterPro" id="IPR018247">
    <property type="entry name" value="EF_Hand_1_Ca_BS"/>
</dbReference>
<dbReference type="Gene3D" id="1.10.238.10">
    <property type="entry name" value="EF-hand"/>
    <property type="match status" value="2"/>
</dbReference>
<dbReference type="PROSITE" id="PS00108">
    <property type="entry name" value="PROTEIN_KINASE_ST"/>
    <property type="match status" value="1"/>
</dbReference>
<dbReference type="PROSITE" id="PS50222">
    <property type="entry name" value="EF_HAND_2"/>
    <property type="match status" value="2"/>
</dbReference>
<evidence type="ECO:0000256" key="10">
    <source>
        <dbReference type="SAM" id="MobiDB-lite"/>
    </source>
</evidence>
<dbReference type="SUPFAM" id="SSF56112">
    <property type="entry name" value="Protein kinase-like (PK-like)"/>
    <property type="match status" value="1"/>
</dbReference>